<accession>A0A0S4LTV4</accession>
<reference evidence="2 3" key="1">
    <citation type="submission" date="2015-10" db="EMBL/GenBank/DDBJ databases">
        <authorList>
            <person name="Gilbert D.G."/>
        </authorList>
    </citation>
    <scope>NUCLEOTIDE SEQUENCE [LARGE SCALE GENOMIC DNA]</scope>
    <source>
        <strain evidence="2">COMA1</strain>
    </source>
</reference>
<evidence type="ECO:0000313" key="2">
    <source>
        <dbReference type="EMBL" id="CUS39428.1"/>
    </source>
</evidence>
<keyword evidence="3" id="KW-1185">Reference proteome</keyword>
<evidence type="ECO:0000313" key="3">
    <source>
        <dbReference type="Proteomes" id="UP000199032"/>
    </source>
</evidence>
<proteinExistence type="predicted"/>
<protein>
    <submittedName>
        <fullName evidence="2">Uncharacterized protein</fullName>
    </submittedName>
</protein>
<dbReference type="EMBL" id="CZQA01000014">
    <property type="protein sequence ID" value="CUS39428.1"/>
    <property type="molecule type" value="Genomic_DNA"/>
</dbReference>
<dbReference type="AlphaFoldDB" id="A0A0S4LTV4"/>
<organism evidence="2 3">
    <name type="scientific">Candidatus Nitrospira nitrosa</name>
    <dbReference type="NCBI Taxonomy" id="1742972"/>
    <lineage>
        <taxon>Bacteria</taxon>
        <taxon>Pseudomonadati</taxon>
        <taxon>Nitrospirota</taxon>
        <taxon>Nitrospiria</taxon>
        <taxon>Nitrospirales</taxon>
        <taxon>Nitrospiraceae</taxon>
        <taxon>Nitrospira</taxon>
    </lineage>
</organism>
<sequence length="31" mass="3205">MMDGCVTEALPDAADDGGGEPDSRVYLAEYG</sequence>
<feature type="region of interest" description="Disordered" evidence="1">
    <location>
        <begin position="1"/>
        <end position="22"/>
    </location>
</feature>
<name>A0A0S4LTV4_9BACT</name>
<dbReference type="Proteomes" id="UP000199032">
    <property type="component" value="Unassembled WGS sequence"/>
</dbReference>
<evidence type="ECO:0000256" key="1">
    <source>
        <dbReference type="SAM" id="MobiDB-lite"/>
    </source>
</evidence>
<gene>
    <name evidence="2" type="ORF">COMA1_80009</name>
</gene>